<evidence type="ECO:0000259" key="9">
    <source>
        <dbReference type="PROSITE" id="PS51918"/>
    </source>
</evidence>
<dbReference type="InterPro" id="IPR020612">
    <property type="entry name" value="Methylthiotransferase_CS"/>
</dbReference>
<dbReference type="SFLD" id="SFLDS00029">
    <property type="entry name" value="Radical_SAM"/>
    <property type="match status" value="1"/>
</dbReference>
<evidence type="ECO:0000256" key="1">
    <source>
        <dbReference type="ARBA" id="ARBA00001966"/>
    </source>
</evidence>
<feature type="domain" description="MTTase N-terminal" evidence="8">
    <location>
        <begin position="1"/>
        <end position="112"/>
    </location>
</feature>
<dbReference type="EMBL" id="DVJN01000126">
    <property type="protein sequence ID" value="HIS92638.1"/>
    <property type="molecule type" value="Genomic_DNA"/>
</dbReference>
<keyword evidence="3" id="KW-0808">Transferase</keyword>
<keyword evidence="6" id="KW-0408">Iron</keyword>
<dbReference type="InterPro" id="IPR007197">
    <property type="entry name" value="rSAM"/>
</dbReference>
<dbReference type="GO" id="GO:0051539">
    <property type="term" value="F:4 iron, 4 sulfur cluster binding"/>
    <property type="evidence" value="ECO:0007669"/>
    <property type="project" value="UniProtKB-KW"/>
</dbReference>
<organism evidence="10 11">
    <name type="scientific">Candidatus Alectryocaccomicrobium excrementavium</name>
    <dbReference type="NCBI Taxonomy" id="2840668"/>
    <lineage>
        <taxon>Bacteria</taxon>
        <taxon>Bacillati</taxon>
        <taxon>Bacillota</taxon>
        <taxon>Clostridia</taxon>
        <taxon>Candidatus Alectryocaccomicrobium</taxon>
    </lineage>
</organism>
<reference evidence="10" key="2">
    <citation type="journal article" date="2021" name="PeerJ">
        <title>Extensive microbial diversity within the chicken gut microbiome revealed by metagenomics and culture.</title>
        <authorList>
            <person name="Gilroy R."/>
            <person name="Ravi A."/>
            <person name="Getino M."/>
            <person name="Pursley I."/>
            <person name="Horton D.L."/>
            <person name="Alikhan N.F."/>
            <person name="Baker D."/>
            <person name="Gharbi K."/>
            <person name="Hall N."/>
            <person name="Watson M."/>
            <person name="Adriaenssens E.M."/>
            <person name="Foster-Nyarko E."/>
            <person name="Jarju S."/>
            <person name="Secka A."/>
            <person name="Antonio M."/>
            <person name="Oren A."/>
            <person name="Chaudhuri R.R."/>
            <person name="La Ragione R."/>
            <person name="Hildebrand F."/>
            <person name="Pallen M.J."/>
        </authorList>
    </citation>
    <scope>NUCLEOTIDE SEQUENCE</scope>
    <source>
        <strain evidence="10">13766</strain>
    </source>
</reference>
<accession>A0A9D1K789</accession>
<dbReference type="PANTHER" id="PTHR11918:SF45">
    <property type="entry name" value="THREONYLCARBAMOYLADENOSINE TRNA METHYLTHIOTRANSFERASE"/>
    <property type="match status" value="1"/>
</dbReference>
<dbReference type="SFLD" id="SFLDG01082">
    <property type="entry name" value="B12-binding_domain_containing"/>
    <property type="match status" value="1"/>
</dbReference>
<dbReference type="InterPro" id="IPR013848">
    <property type="entry name" value="Methylthiotransferase_N"/>
</dbReference>
<protein>
    <submittedName>
        <fullName evidence="10">tRNA (N(6)-L-threonylcarbamoyladenosine(37)-C(2))-methylthiotransferase MtaB</fullName>
    </submittedName>
</protein>
<keyword evidence="5" id="KW-0479">Metal-binding</keyword>
<dbReference type="PROSITE" id="PS51449">
    <property type="entry name" value="MTTASE_N"/>
    <property type="match status" value="1"/>
</dbReference>
<feature type="domain" description="Radical SAM core" evidence="9">
    <location>
        <begin position="136"/>
        <end position="364"/>
    </location>
</feature>
<evidence type="ECO:0000259" key="8">
    <source>
        <dbReference type="PROSITE" id="PS51449"/>
    </source>
</evidence>
<dbReference type="PROSITE" id="PS01278">
    <property type="entry name" value="MTTASE_RADICAL"/>
    <property type="match status" value="1"/>
</dbReference>
<proteinExistence type="predicted"/>
<dbReference type="PROSITE" id="PS51918">
    <property type="entry name" value="RADICAL_SAM"/>
    <property type="match status" value="1"/>
</dbReference>
<dbReference type="Pfam" id="PF00919">
    <property type="entry name" value="UPF0004"/>
    <property type="match status" value="1"/>
</dbReference>
<dbReference type="NCBIfam" id="TIGR00089">
    <property type="entry name" value="MiaB/RimO family radical SAM methylthiotransferase"/>
    <property type="match status" value="1"/>
</dbReference>
<dbReference type="FunFam" id="3.80.30.20:FF:000001">
    <property type="entry name" value="tRNA-2-methylthio-N(6)-dimethylallyladenosine synthase 2"/>
    <property type="match status" value="1"/>
</dbReference>
<dbReference type="NCBIfam" id="TIGR01579">
    <property type="entry name" value="MiaB-like-C"/>
    <property type="match status" value="1"/>
</dbReference>
<evidence type="ECO:0000313" key="11">
    <source>
        <dbReference type="Proteomes" id="UP000824140"/>
    </source>
</evidence>
<keyword evidence="2" id="KW-0004">4Fe-4S</keyword>
<dbReference type="SUPFAM" id="SSF102114">
    <property type="entry name" value="Radical SAM enzymes"/>
    <property type="match status" value="1"/>
</dbReference>
<evidence type="ECO:0000256" key="7">
    <source>
        <dbReference type="ARBA" id="ARBA00023014"/>
    </source>
</evidence>
<name>A0A9D1K789_9FIRM</name>
<evidence type="ECO:0000256" key="2">
    <source>
        <dbReference type="ARBA" id="ARBA00022485"/>
    </source>
</evidence>
<dbReference type="InterPro" id="IPR006467">
    <property type="entry name" value="MiaB-like_bact"/>
</dbReference>
<evidence type="ECO:0000256" key="3">
    <source>
        <dbReference type="ARBA" id="ARBA00022679"/>
    </source>
</evidence>
<dbReference type="InterPro" id="IPR058240">
    <property type="entry name" value="rSAM_sf"/>
</dbReference>
<evidence type="ECO:0000256" key="6">
    <source>
        <dbReference type="ARBA" id="ARBA00023004"/>
    </source>
</evidence>
<evidence type="ECO:0000313" key="10">
    <source>
        <dbReference type="EMBL" id="HIS92638.1"/>
    </source>
</evidence>
<dbReference type="AlphaFoldDB" id="A0A9D1K789"/>
<dbReference type="PANTHER" id="PTHR11918">
    <property type="entry name" value="RADICAL SAM PROTEINS"/>
    <property type="match status" value="1"/>
</dbReference>
<dbReference type="Gene3D" id="3.80.30.20">
    <property type="entry name" value="tm_1862 like domain"/>
    <property type="match status" value="1"/>
</dbReference>
<dbReference type="InterPro" id="IPR038135">
    <property type="entry name" value="Methylthiotransferase_N_sf"/>
</dbReference>
<reference evidence="10" key="1">
    <citation type="submission" date="2020-10" db="EMBL/GenBank/DDBJ databases">
        <authorList>
            <person name="Gilroy R."/>
        </authorList>
    </citation>
    <scope>NUCLEOTIDE SEQUENCE</scope>
    <source>
        <strain evidence="10">13766</strain>
    </source>
</reference>
<dbReference type="InterPro" id="IPR023404">
    <property type="entry name" value="rSAM_horseshoe"/>
</dbReference>
<dbReference type="GO" id="GO:0035598">
    <property type="term" value="F:tRNA (N(6)-L-threonylcarbamoyladenosine(37)-C(2))-methylthiotransferase activity"/>
    <property type="evidence" value="ECO:0007669"/>
    <property type="project" value="TreeGrafter"/>
</dbReference>
<dbReference type="InterPro" id="IPR006638">
    <property type="entry name" value="Elp3/MiaA/NifB-like_rSAM"/>
</dbReference>
<dbReference type="CDD" id="cd01335">
    <property type="entry name" value="Radical_SAM"/>
    <property type="match status" value="1"/>
</dbReference>
<dbReference type="GO" id="GO:0046872">
    <property type="term" value="F:metal ion binding"/>
    <property type="evidence" value="ECO:0007669"/>
    <property type="project" value="UniProtKB-KW"/>
</dbReference>
<keyword evidence="4" id="KW-0949">S-adenosyl-L-methionine</keyword>
<evidence type="ECO:0000256" key="4">
    <source>
        <dbReference type="ARBA" id="ARBA00022691"/>
    </source>
</evidence>
<dbReference type="InterPro" id="IPR005839">
    <property type="entry name" value="Methylthiotransferase"/>
</dbReference>
<dbReference type="Gene3D" id="3.40.50.12160">
    <property type="entry name" value="Methylthiotransferase, N-terminal domain"/>
    <property type="match status" value="1"/>
</dbReference>
<keyword evidence="7" id="KW-0411">Iron-sulfur</keyword>
<dbReference type="SMART" id="SM00729">
    <property type="entry name" value="Elp3"/>
    <property type="match status" value="1"/>
</dbReference>
<dbReference type="Pfam" id="PF04055">
    <property type="entry name" value="Radical_SAM"/>
    <property type="match status" value="1"/>
</dbReference>
<dbReference type="SFLD" id="SFLDG01061">
    <property type="entry name" value="methylthiotransferase"/>
    <property type="match status" value="1"/>
</dbReference>
<comment type="cofactor">
    <cofactor evidence="1">
        <name>[4Fe-4S] cluster</name>
        <dbReference type="ChEBI" id="CHEBI:49883"/>
    </cofactor>
</comment>
<gene>
    <name evidence="10" type="primary">mtaB</name>
    <name evidence="10" type="ORF">IAA84_06420</name>
</gene>
<evidence type="ECO:0000256" key="5">
    <source>
        <dbReference type="ARBA" id="ARBA00022723"/>
    </source>
</evidence>
<sequence>MKVAFHTLGCKVNQYDSEAMLECFARAGYEIVPFSQEADVYGVNTCTVTGTGDAKSLKLIRRLHREHPEAKIIVCGCLAQRDAARVLLPGVALVIGVQHRAQVVELFERAVASGEPLCAVDSLKEAAFENLSVSRHEGKTRATMKIQEGCDRFCTYCVIPYVRGPVRSMPLPAVREEAVRLAGAGYREIVVTGIHLASYGRGEGTTLLDAIHAVAEPEGVKRIRLGSLEPLIVTPEFVEGIAAESKVCRHFHLSMQSGSAGVLRRMRRRYTPEEYLRAVERLRAAFPDCAITTDVLTGFPGETDAEAQETVEFVRRVAFARIHVFPYSPRAGTIAAAMPNPVDDAKKQWRTNELLEIGNQLEAAYVQRLTGTTQEVLFERQLEGGWAEGLTGQYVRVRALARANELLPVRLLSRQGTVVLGEAQGR</sequence>
<dbReference type="Proteomes" id="UP000824140">
    <property type="component" value="Unassembled WGS sequence"/>
</dbReference>
<comment type="caution">
    <text evidence="10">The sequence shown here is derived from an EMBL/GenBank/DDBJ whole genome shotgun (WGS) entry which is preliminary data.</text>
</comment>